<reference evidence="1" key="1">
    <citation type="submission" date="2018-02" db="EMBL/GenBank/DDBJ databases">
        <authorList>
            <person name="Cohen D.B."/>
            <person name="Kent A.D."/>
        </authorList>
    </citation>
    <scope>NUCLEOTIDE SEQUENCE</scope>
</reference>
<gene>
    <name evidence="1" type="ORF">FSB_LOCUS5114</name>
</gene>
<proteinExistence type="predicted"/>
<name>A0A2N9EQW5_FAGSY</name>
<accession>A0A2N9EQW5</accession>
<sequence length="114" mass="12794">MSHMRGRASCSVLWLSNRSIWRIGNGQGAKIWSNNWIPATATTTPTDKITSPSQLMDEDTTVVVLLIDIEPRGWQTKIIELPHEVSMIKSISLKLMKIMKNQIRQLCSSCKAAV</sequence>
<evidence type="ECO:0000313" key="1">
    <source>
        <dbReference type="EMBL" id="SPC77232.1"/>
    </source>
</evidence>
<organism evidence="1">
    <name type="scientific">Fagus sylvatica</name>
    <name type="common">Beechnut</name>
    <dbReference type="NCBI Taxonomy" id="28930"/>
    <lineage>
        <taxon>Eukaryota</taxon>
        <taxon>Viridiplantae</taxon>
        <taxon>Streptophyta</taxon>
        <taxon>Embryophyta</taxon>
        <taxon>Tracheophyta</taxon>
        <taxon>Spermatophyta</taxon>
        <taxon>Magnoliopsida</taxon>
        <taxon>eudicotyledons</taxon>
        <taxon>Gunneridae</taxon>
        <taxon>Pentapetalae</taxon>
        <taxon>rosids</taxon>
        <taxon>fabids</taxon>
        <taxon>Fagales</taxon>
        <taxon>Fagaceae</taxon>
        <taxon>Fagus</taxon>
    </lineage>
</organism>
<dbReference type="EMBL" id="OIVN01000259">
    <property type="protein sequence ID" value="SPC77232.1"/>
    <property type="molecule type" value="Genomic_DNA"/>
</dbReference>
<dbReference type="AlphaFoldDB" id="A0A2N9EQW5"/>
<protein>
    <submittedName>
        <fullName evidence="1">Uncharacterized protein</fullName>
    </submittedName>
</protein>